<accession>X0SEX4</accession>
<comment type="caution">
    <text evidence="2">The sequence shown here is derived from an EMBL/GenBank/DDBJ whole genome shotgun (WGS) entry which is preliminary data.</text>
</comment>
<dbReference type="EMBL" id="BARS01006785">
    <property type="protein sequence ID" value="GAF73686.1"/>
    <property type="molecule type" value="Genomic_DNA"/>
</dbReference>
<proteinExistence type="predicted"/>
<evidence type="ECO:0000259" key="1">
    <source>
        <dbReference type="Pfam" id="PF17390"/>
    </source>
</evidence>
<name>X0SEX4_9ZZZZ</name>
<dbReference type="InterPro" id="IPR035398">
    <property type="entry name" value="Bac_rhamnosid_C"/>
</dbReference>
<dbReference type="AlphaFoldDB" id="X0SEX4"/>
<organism evidence="2">
    <name type="scientific">marine sediment metagenome</name>
    <dbReference type="NCBI Taxonomy" id="412755"/>
    <lineage>
        <taxon>unclassified sequences</taxon>
        <taxon>metagenomes</taxon>
        <taxon>ecological metagenomes</taxon>
    </lineage>
</organism>
<protein>
    <recommendedName>
        <fullName evidence="1">Alpha-L-rhamnosidase C-terminal domain-containing protein</fullName>
    </recommendedName>
</protein>
<evidence type="ECO:0000313" key="2">
    <source>
        <dbReference type="EMBL" id="GAF73686.1"/>
    </source>
</evidence>
<dbReference type="GO" id="GO:0005975">
    <property type="term" value="P:carbohydrate metabolic process"/>
    <property type="evidence" value="ECO:0007669"/>
    <property type="project" value="InterPro"/>
</dbReference>
<feature type="non-terminal residue" evidence="2">
    <location>
        <position position="1"/>
    </location>
</feature>
<reference evidence="2" key="1">
    <citation type="journal article" date="2014" name="Front. Microbiol.">
        <title>High frequency of phylogenetically diverse reductive dehalogenase-homologous genes in deep subseafloor sedimentary metagenomes.</title>
        <authorList>
            <person name="Kawai M."/>
            <person name="Futagami T."/>
            <person name="Toyoda A."/>
            <person name="Takaki Y."/>
            <person name="Nishi S."/>
            <person name="Hori S."/>
            <person name="Arai W."/>
            <person name="Tsubouchi T."/>
            <person name="Morono Y."/>
            <person name="Uchiyama I."/>
            <person name="Ito T."/>
            <person name="Fujiyama A."/>
            <person name="Inagaki F."/>
            <person name="Takami H."/>
        </authorList>
    </citation>
    <scope>NUCLEOTIDE SEQUENCE</scope>
    <source>
        <strain evidence="2">Expedition CK06-06</strain>
    </source>
</reference>
<dbReference type="SUPFAM" id="SSF48208">
    <property type="entry name" value="Six-hairpin glycosidases"/>
    <property type="match status" value="1"/>
</dbReference>
<dbReference type="InterPro" id="IPR012341">
    <property type="entry name" value="6hp_glycosidase-like_sf"/>
</dbReference>
<dbReference type="PANTHER" id="PTHR34987">
    <property type="entry name" value="C, PUTATIVE (AFU_ORTHOLOGUE AFUA_3G02880)-RELATED"/>
    <property type="match status" value="1"/>
</dbReference>
<sequence>PQTPYFNFFVGYALGKIRAVPDMVWLIRAYWGEMVERGASSFWEAFDCTSPPGKLPDKMWSLCHAWSAGPGFLLPTYVLGVAPAEPAWKTVSFRPALAGLDYAEGTIPTPLGAIEVKLRNGRKPRIKLPKGMAIIKGPS</sequence>
<feature type="domain" description="Alpha-L-rhamnosidase C-terminal" evidence="1">
    <location>
        <begin position="80"/>
        <end position="119"/>
    </location>
</feature>
<dbReference type="Pfam" id="PF17390">
    <property type="entry name" value="Bac_rhamnosid_C"/>
    <property type="match status" value="1"/>
</dbReference>
<dbReference type="InterPro" id="IPR008928">
    <property type="entry name" value="6-hairpin_glycosidase_sf"/>
</dbReference>
<dbReference type="Gene3D" id="1.50.10.10">
    <property type="match status" value="1"/>
</dbReference>
<dbReference type="Gene3D" id="2.60.420.10">
    <property type="entry name" value="Maltose phosphorylase, domain 3"/>
    <property type="match status" value="1"/>
</dbReference>
<gene>
    <name evidence="2" type="ORF">S01H1_13164</name>
</gene>
<dbReference type="PANTHER" id="PTHR34987:SF4">
    <property type="entry name" value="ALPHA-L-RHAMNOSIDASE C-TERMINAL DOMAIN-CONTAINING PROTEIN"/>
    <property type="match status" value="1"/>
</dbReference>